<reference evidence="2 3" key="1">
    <citation type="submission" date="2017-03" db="EMBL/GenBank/DDBJ databases">
        <authorList>
            <person name="Afonso C.L."/>
            <person name="Miller P.J."/>
            <person name="Scott M.A."/>
            <person name="Spackman E."/>
            <person name="Goraichik I."/>
            <person name="Dimitrov K.M."/>
            <person name="Suarez D.L."/>
            <person name="Swayne D.E."/>
        </authorList>
    </citation>
    <scope>NUCLEOTIDE SEQUENCE [LARGE SCALE GENOMIC DNA]</scope>
    <source>
        <strain evidence="2 3">CECT 7745</strain>
    </source>
</reference>
<organism evidence="2 3">
    <name type="scientific">Roseovarius aestuarii</name>
    <dbReference type="NCBI Taxonomy" id="475083"/>
    <lineage>
        <taxon>Bacteria</taxon>
        <taxon>Pseudomonadati</taxon>
        <taxon>Pseudomonadota</taxon>
        <taxon>Alphaproteobacteria</taxon>
        <taxon>Rhodobacterales</taxon>
        <taxon>Roseobacteraceae</taxon>
        <taxon>Roseovarius</taxon>
    </lineage>
</organism>
<evidence type="ECO:0008006" key="4">
    <source>
        <dbReference type="Google" id="ProtNLM"/>
    </source>
</evidence>
<keyword evidence="1" id="KW-0732">Signal</keyword>
<gene>
    <name evidence="2" type="ORF">ROA7745_02850</name>
</gene>
<dbReference type="RefSeq" id="WP_085800970.1">
    <property type="nucleotide sequence ID" value="NZ_FWXB01000011.1"/>
</dbReference>
<evidence type="ECO:0000313" key="3">
    <source>
        <dbReference type="Proteomes" id="UP000193224"/>
    </source>
</evidence>
<dbReference type="AlphaFoldDB" id="A0A1X7BTL1"/>
<name>A0A1X7BTL1_9RHOB</name>
<feature type="signal peptide" evidence="1">
    <location>
        <begin position="1"/>
        <end position="22"/>
    </location>
</feature>
<feature type="chain" id="PRO_5013253783" description="DUF4034 domain-containing protein" evidence="1">
    <location>
        <begin position="23"/>
        <end position="546"/>
    </location>
</feature>
<dbReference type="OrthoDB" id="7653298at2"/>
<proteinExistence type="predicted"/>
<keyword evidence="3" id="KW-1185">Reference proteome</keyword>
<evidence type="ECO:0000313" key="2">
    <source>
        <dbReference type="EMBL" id="SMC13016.1"/>
    </source>
</evidence>
<sequence>MLRYIFSLLLAICCATHVAAQADPATEAAKDELWAAISASDYAAVEAIVANAHADYLRTGKNQDQTRELLGLFDANNPMLDHFADAWLETYPNSPFAHTARAMLYNNVAWNIRGEGLARFTYPDALREFSWMQFKAWEQAYKADNRLLPASDAVLGLALPNLKRRRGYDVLHQVMKSDPNMGTLRRGVWLSSTSWGRGGSWNQAEKLCDSYGPEVDWHEGDPVTYCKLVAGAWVHHAKRGQWAHDILKEGDYPSLELIVVKRLANRSATRADAHFIQAYLQREGVTDADNAGKFDHYVAHKYNLEFIGEAHMRRARAHAREAIKRDPYNPELLETLLAGISGARLKGDRFIIKKLERPTPEERLEYTRRLLVASPYDPDRWYRYGTELYPQTNPEDILKDDPFRINTIVYSDHSRRRLLQRAIDKWQLMDSLERLEAETQSEAFHSLDEETKAEVRGEIQRWLAARATIDFDEDLRCPMMRAYRLFEALCEDFESDECDVHPQQVEMFEIVRADVNKRQVCTGIMSARTHELFFDPVPVDLSAPEG</sequence>
<evidence type="ECO:0000256" key="1">
    <source>
        <dbReference type="SAM" id="SignalP"/>
    </source>
</evidence>
<protein>
    <recommendedName>
        <fullName evidence="4">DUF4034 domain-containing protein</fullName>
    </recommendedName>
</protein>
<dbReference type="EMBL" id="FWXB01000011">
    <property type="protein sequence ID" value="SMC13016.1"/>
    <property type="molecule type" value="Genomic_DNA"/>
</dbReference>
<dbReference type="Proteomes" id="UP000193224">
    <property type="component" value="Unassembled WGS sequence"/>
</dbReference>
<accession>A0A1X7BTL1</accession>